<keyword evidence="11 20" id="KW-0547">Nucleotide-binding</keyword>
<evidence type="ECO:0000259" key="23">
    <source>
        <dbReference type="PROSITE" id="PS51918"/>
    </source>
</evidence>
<gene>
    <name evidence="24" type="primary">yggW</name>
    <name evidence="24" type="ORF">NCTC8271_00996</name>
</gene>
<comment type="subcellular location">
    <subcellularLocation>
        <location evidence="2 22">Cytoplasm</location>
    </subcellularLocation>
</comment>
<dbReference type="PANTHER" id="PTHR13932:SF5">
    <property type="entry name" value="RADICAL S-ADENOSYL METHIONINE DOMAIN-CONTAINING PROTEIN 1, MITOCHONDRIAL"/>
    <property type="match status" value="1"/>
</dbReference>
<comment type="cofactor">
    <cofactor evidence="20">
        <name>Mg(2+)</name>
        <dbReference type="ChEBI" id="CHEBI:18420"/>
    </cofactor>
    <text evidence="20">Binds 1 Mg(2+) ion per subunit.</text>
</comment>
<keyword evidence="6 22" id="KW-0004">4Fe-4S</keyword>
<sequence>MQKVVLATGNAGKVRELASLLSDFGLDVVAQTELGVDSAEETGLTFIENAILKARHAAKMTGLPAIADDSGLAVDVLGGAPGIYSARYSGENATDQQNLENCCILYGMFRTTKRQARFHCVLVYLRHAEDPTPIVCHGSWPGVITRQAAGNGGFGYDPIFFVPSEGKTAAELTREEKARFPTVDKRSSCCWMRYAMAKLPPLSLYIHIPWCVQKCPYCDFNSHALKGEVPHDDYVQHLLSDLDADVAWAQGREVKTIFIGGGTPSLLSGPAMQTLLDGVRARLNLAADAEITMEANPGTVETDRFIDYQRAGVNRISIGVQSFSEPKLKRLGRIHGPQEAMRAARLANGLGLRSFNLDLMHGLPDQTLEEALNDLRQAIALNPPHLSWYQLTIEPNTLFGSRPPVLPDDDALWDIFEQGHQLLTAAGYQQYETSAYAKPGYQCQHNLNYWRFGDYLGIGCGAHGKVTFPGGRILRTTKTRHPRGYMQGRYLESQRDVSDDDKPFEFFMNRFRLLERAPRAEFVAYTGLTEAVIRQPIDEAIAQGYLTECEQYWQITRHGKLFLNSLLELFLAE</sequence>
<dbReference type="InterPro" id="IPR007197">
    <property type="entry name" value="rSAM"/>
</dbReference>
<dbReference type="PANTHER" id="PTHR13932">
    <property type="entry name" value="COPROPORPHYRINIGEN III OXIDASE"/>
    <property type="match status" value="1"/>
</dbReference>
<dbReference type="GO" id="GO:0035870">
    <property type="term" value="F:dITP diphosphatase activity"/>
    <property type="evidence" value="ECO:0007669"/>
    <property type="project" value="UniProtKB-UniRule"/>
</dbReference>
<dbReference type="SUPFAM" id="SSF102114">
    <property type="entry name" value="Radical SAM enzymes"/>
    <property type="match status" value="1"/>
</dbReference>
<dbReference type="InterPro" id="IPR013785">
    <property type="entry name" value="Aldolase_TIM"/>
</dbReference>
<dbReference type="Proteomes" id="UP000273655">
    <property type="component" value="Chromosome 1"/>
</dbReference>
<evidence type="ECO:0000256" key="7">
    <source>
        <dbReference type="ARBA" id="ARBA00022490"/>
    </source>
</evidence>
<feature type="binding site" evidence="20">
    <location>
        <position position="69"/>
    </location>
    <ligand>
        <name>Mg(2+)</name>
        <dbReference type="ChEBI" id="CHEBI:18420"/>
    </ligand>
</feature>
<dbReference type="GO" id="GO:0046872">
    <property type="term" value="F:metal ion binding"/>
    <property type="evidence" value="ECO:0007669"/>
    <property type="project" value="UniProtKB-UniRule"/>
</dbReference>
<comment type="similarity">
    <text evidence="3">Belongs to the anaerobic coproporphyrinogen-III oxidase family. HemW subfamily.</text>
</comment>
<evidence type="ECO:0000313" key="24">
    <source>
        <dbReference type="EMBL" id="VEA32298.1"/>
    </source>
</evidence>
<dbReference type="Pfam" id="PF04055">
    <property type="entry name" value="Radical_SAM"/>
    <property type="match status" value="1"/>
</dbReference>
<keyword evidence="10 20" id="KW-0479">Metal-binding</keyword>
<evidence type="ECO:0000256" key="2">
    <source>
        <dbReference type="ARBA" id="ARBA00004496"/>
    </source>
</evidence>
<protein>
    <recommendedName>
        <fullName evidence="20">dITP/XTP pyrophosphatase</fullName>
        <ecNumber evidence="20">3.6.1.66</ecNumber>
    </recommendedName>
    <alternativeName>
        <fullName evidence="20">Non-canonical purine NTP pyrophosphatase</fullName>
    </alternativeName>
    <alternativeName>
        <fullName evidence="20">Non-standard purine NTP pyrophosphatase</fullName>
    </alternativeName>
    <alternativeName>
        <fullName evidence="20">Nucleoside-triphosphate diphosphatase</fullName>
    </alternativeName>
    <alternativeName>
        <fullName evidence="20">Nucleoside-triphosphate pyrophosphatase</fullName>
        <shortName evidence="20">NTPase</shortName>
    </alternativeName>
</protein>
<keyword evidence="13 20" id="KW-0460">Magnesium</keyword>
<keyword evidence="12 20" id="KW-0378">Hydrolase</keyword>
<dbReference type="AlphaFoldDB" id="A0A3S5DCH3"/>
<dbReference type="GO" id="GO:0036222">
    <property type="term" value="F:XTP diphosphatase activity"/>
    <property type="evidence" value="ECO:0007669"/>
    <property type="project" value="UniProtKB-UniRule"/>
</dbReference>
<evidence type="ECO:0000256" key="22">
    <source>
        <dbReference type="RuleBase" id="RU364116"/>
    </source>
</evidence>
<comment type="catalytic activity">
    <reaction evidence="19 20">
        <text>XTP + H2O = XMP + diphosphate + H(+)</text>
        <dbReference type="Rhea" id="RHEA:28610"/>
        <dbReference type="ChEBI" id="CHEBI:15377"/>
        <dbReference type="ChEBI" id="CHEBI:15378"/>
        <dbReference type="ChEBI" id="CHEBI:33019"/>
        <dbReference type="ChEBI" id="CHEBI:57464"/>
        <dbReference type="ChEBI" id="CHEBI:61314"/>
        <dbReference type="EC" id="3.6.1.66"/>
    </reaction>
</comment>
<reference evidence="24 25" key="1">
    <citation type="submission" date="2018-12" db="EMBL/GenBank/DDBJ databases">
        <authorList>
            <consortium name="Pathogen Informatics"/>
        </authorList>
    </citation>
    <scope>NUCLEOTIDE SEQUENCE [LARGE SCALE GENOMIC DNA]</scope>
    <source>
        <strain evidence="24 25">NCTC8271</strain>
    </source>
</reference>
<dbReference type="InterPro" id="IPR004559">
    <property type="entry name" value="HemW-like"/>
</dbReference>
<evidence type="ECO:0000256" key="11">
    <source>
        <dbReference type="ARBA" id="ARBA00022741"/>
    </source>
</evidence>
<keyword evidence="8 22" id="KW-0349">Heme</keyword>
<comment type="subunit">
    <text evidence="5 20">Homodimer.</text>
</comment>
<dbReference type="SFLD" id="SFLDS00029">
    <property type="entry name" value="Radical_SAM"/>
    <property type="match status" value="1"/>
</dbReference>
<dbReference type="GO" id="GO:0000166">
    <property type="term" value="F:nucleotide binding"/>
    <property type="evidence" value="ECO:0007669"/>
    <property type="project" value="UniProtKB-KW"/>
</dbReference>
<evidence type="ECO:0000256" key="16">
    <source>
        <dbReference type="ARBA" id="ARBA00023080"/>
    </source>
</evidence>
<dbReference type="Pfam" id="PF06969">
    <property type="entry name" value="HemN_C"/>
    <property type="match status" value="1"/>
</dbReference>
<dbReference type="InterPro" id="IPR010723">
    <property type="entry name" value="HemN_C"/>
</dbReference>
<dbReference type="GO" id="GO:0004109">
    <property type="term" value="F:coproporphyrinogen oxidase activity"/>
    <property type="evidence" value="ECO:0007669"/>
    <property type="project" value="InterPro"/>
</dbReference>
<dbReference type="GO" id="GO:0017111">
    <property type="term" value="F:ribonucleoside triphosphate phosphatase activity"/>
    <property type="evidence" value="ECO:0007669"/>
    <property type="project" value="InterPro"/>
</dbReference>
<dbReference type="SUPFAM" id="SSF52972">
    <property type="entry name" value="ITPase-like"/>
    <property type="match status" value="1"/>
</dbReference>
<keyword evidence="15 22" id="KW-0411">Iron-sulfur</keyword>
<organism evidence="24 25">
    <name type="scientific">Salmonella enterica I</name>
    <dbReference type="NCBI Taxonomy" id="59201"/>
    <lineage>
        <taxon>Bacteria</taxon>
        <taxon>Pseudomonadati</taxon>
        <taxon>Pseudomonadota</taxon>
        <taxon>Gammaproteobacteria</taxon>
        <taxon>Enterobacterales</taxon>
        <taxon>Enterobacteriaceae</taxon>
        <taxon>Salmonella</taxon>
    </lineage>
</organism>
<dbReference type="SMART" id="SM00729">
    <property type="entry name" value="Elp3"/>
    <property type="match status" value="1"/>
</dbReference>
<dbReference type="InterPro" id="IPR058240">
    <property type="entry name" value="rSAM_sf"/>
</dbReference>
<evidence type="ECO:0000256" key="13">
    <source>
        <dbReference type="ARBA" id="ARBA00022842"/>
    </source>
</evidence>
<dbReference type="SFLD" id="SFLDG01065">
    <property type="entry name" value="anaerobic_coproporphyrinogen-I"/>
    <property type="match status" value="1"/>
</dbReference>
<keyword evidence="17 22" id="KW-0143">Chaperone</keyword>
<evidence type="ECO:0000256" key="8">
    <source>
        <dbReference type="ARBA" id="ARBA00022617"/>
    </source>
</evidence>
<dbReference type="HAMAP" id="MF_01405">
    <property type="entry name" value="Non_canon_purine_NTPase"/>
    <property type="match status" value="1"/>
</dbReference>
<evidence type="ECO:0000256" key="15">
    <source>
        <dbReference type="ARBA" id="ARBA00023014"/>
    </source>
</evidence>
<evidence type="ECO:0000256" key="18">
    <source>
        <dbReference type="ARBA" id="ARBA00051875"/>
    </source>
</evidence>
<dbReference type="SFLD" id="SFLDF00562">
    <property type="entry name" value="HemN-like__clustered_with_heat"/>
    <property type="match status" value="1"/>
</dbReference>
<feature type="domain" description="Radical SAM core" evidence="23">
    <location>
        <begin position="196"/>
        <end position="432"/>
    </location>
</feature>
<dbReference type="CDD" id="cd00515">
    <property type="entry name" value="HAM1"/>
    <property type="match status" value="1"/>
</dbReference>
<evidence type="ECO:0000313" key="25">
    <source>
        <dbReference type="Proteomes" id="UP000273655"/>
    </source>
</evidence>
<comment type="catalytic activity">
    <reaction evidence="18 20">
        <text>dITP + H2O = dIMP + diphosphate + H(+)</text>
        <dbReference type="Rhea" id="RHEA:28342"/>
        <dbReference type="ChEBI" id="CHEBI:15377"/>
        <dbReference type="ChEBI" id="CHEBI:15378"/>
        <dbReference type="ChEBI" id="CHEBI:33019"/>
        <dbReference type="ChEBI" id="CHEBI:61194"/>
        <dbReference type="ChEBI" id="CHEBI:61382"/>
        <dbReference type="EC" id="3.6.1.66"/>
    </reaction>
</comment>
<evidence type="ECO:0000256" key="6">
    <source>
        <dbReference type="ARBA" id="ARBA00022485"/>
    </source>
</evidence>
<comment type="function">
    <text evidence="22">Probably acts as a heme chaperone, transferring heme to an unknown acceptor. Binds one molecule of heme per monomer, possibly covalently. Binds 1 [4Fe-4S] cluster. The cluster is coordinated with 3 cysteines and an exchangeable S-adenosyl-L-methionine.</text>
</comment>
<feature type="binding site" evidence="20">
    <location>
        <position position="177"/>
    </location>
    <ligand>
        <name>substrate</name>
    </ligand>
</feature>
<dbReference type="InterPro" id="IPR002637">
    <property type="entry name" value="RdgB/HAM1"/>
</dbReference>
<evidence type="ECO:0000256" key="14">
    <source>
        <dbReference type="ARBA" id="ARBA00023004"/>
    </source>
</evidence>
<evidence type="ECO:0000256" key="4">
    <source>
        <dbReference type="ARBA" id="ARBA00008023"/>
    </source>
</evidence>
<dbReference type="NCBIfam" id="TIGR00042">
    <property type="entry name" value="RdgB/HAM1 family non-canonical purine NTP pyrophosphatase"/>
    <property type="match status" value="1"/>
</dbReference>
<proteinExistence type="inferred from homology"/>
<evidence type="ECO:0000256" key="19">
    <source>
        <dbReference type="ARBA" id="ARBA00052017"/>
    </source>
</evidence>
<dbReference type="SFLD" id="SFLDF00288">
    <property type="entry name" value="HemN-like__clustered_with_nucl"/>
    <property type="match status" value="1"/>
</dbReference>
<comment type="catalytic activity">
    <reaction evidence="20">
        <text>ITP + H2O = IMP + diphosphate + H(+)</text>
        <dbReference type="Rhea" id="RHEA:29399"/>
        <dbReference type="ChEBI" id="CHEBI:15377"/>
        <dbReference type="ChEBI" id="CHEBI:15378"/>
        <dbReference type="ChEBI" id="CHEBI:33019"/>
        <dbReference type="ChEBI" id="CHEBI:58053"/>
        <dbReference type="ChEBI" id="CHEBI:61402"/>
        <dbReference type="EC" id="3.6.1.66"/>
    </reaction>
</comment>
<evidence type="ECO:0000256" key="9">
    <source>
        <dbReference type="ARBA" id="ARBA00022691"/>
    </source>
</evidence>
<comment type="similarity">
    <text evidence="4 20 21">Belongs to the HAM1 NTPase family.</text>
</comment>
<comment type="caution">
    <text evidence="20">Lacks conserved residue(s) required for the propagation of feature annotation.</text>
</comment>
<accession>A0A3S5DCH3</accession>
<dbReference type="InterPro" id="IPR020922">
    <property type="entry name" value="dITP/XTP_pyrophosphatase"/>
</dbReference>
<dbReference type="GO" id="GO:0009146">
    <property type="term" value="P:purine nucleoside triphosphate catabolic process"/>
    <property type="evidence" value="ECO:0007669"/>
    <property type="project" value="UniProtKB-UniRule"/>
</dbReference>
<keyword evidence="7 22" id="KW-0963">Cytoplasm</keyword>
<dbReference type="NCBIfam" id="TIGR00539">
    <property type="entry name" value="hemN_rel"/>
    <property type="match status" value="1"/>
</dbReference>
<dbReference type="InterPro" id="IPR034505">
    <property type="entry name" value="Coproporphyrinogen-III_oxidase"/>
</dbReference>
<dbReference type="GO" id="GO:0006779">
    <property type="term" value="P:porphyrin-containing compound biosynthetic process"/>
    <property type="evidence" value="ECO:0007669"/>
    <property type="project" value="InterPro"/>
</dbReference>
<dbReference type="Pfam" id="PF01725">
    <property type="entry name" value="Ham1p_like"/>
    <property type="match status" value="1"/>
</dbReference>
<feature type="binding site" evidence="20">
    <location>
        <position position="40"/>
    </location>
    <ligand>
        <name>Mg(2+)</name>
        <dbReference type="ChEBI" id="CHEBI:18420"/>
    </ligand>
</feature>
<dbReference type="GO" id="GO:0051539">
    <property type="term" value="F:4 iron, 4 sulfur cluster binding"/>
    <property type="evidence" value="ECO:0007669"/>
    <property type="project" value="UniProtKB-UniRule"/>
</dbReference>
<evidence type="ECO:0000256" key="12">
    <source>
        <dbReference type="ARBA" id="ARBA00022801"/>
    </source>
</evidence>
<feature type="binding site" evidence="20">
    <location>
        <begin position="154"/>
        <end position="157"/>
    </location>
    <ligand>
        <name>substrate</name>
    </ligand>
</feature>
<dbReference type="FunFam" id="3.90.950.10:FF:000001">
    <property type="entry name" value="dITP/XTP pyrophosphatase"/>
    <property type="match status" value="1"/>
</dbReference>
<evidence type="ECO:0000256" key="20">
    <source>
        <dbReference type="HAMAP-Rule" id="MF_01405"/>
    </source>
</evidence>
<dbReference type="FunFam" id="3.20.20.70:FF:000124">
    <property type="entry name" value="Heme chaperone HemW"/>
    <property type="match status" value="1"/>
</dbReference>
<evidence type="ECO:0000256" key="3">
    <source>
        <dbReference type="ARBA" id="ARBA00006100"/>
    </source>
</evidence>
<feature type="active site" description="Proton acceptor" evidence="20">
    <location>
        <position position="69"/>
    </location>
</feature>
<dbReference type="GO" id="GO:0009117">
    <property type="term" value="P:nucleotide metabolic process"/>
    <property type="evidence" value="ECO:0007669"/>
    <property type="project" value="UniProtKB-KW"/>
</dbReference>
<dbReference type="EC" id="3.6.1.66" evidence="20"/>
<dbReference type="Gene3D" id="3.90.950.10">
    <property type="match status" value="1"/>
</dbReference>
<comment type="function">
    <text evidence="20">Pyrophosphatase that catalyzes the hydrolysis of nucleoside triphosphates to their monophosphate derivatives, with a high preference for the non-canonical purine nucleotides XTP (xanthosine triphosphate), dITP (deoxyinosine triphosphate) and ITP. Seems to function as a house-cleaning enzyme that removes non-canonical purine nucleotides from the nucleotide pool, thus preventing their incorporation into DNA/RNA and avoiding chromosomal lesions.</text>
</comment>
<dbReference type="GO" id="GO:0005737">
    <property type="term" value="C:cytoplasm"/>
    <property type="evidence" value="ECO:0007669"/>
    <property type="project" value="UniProtKB-SubCell"/>
</dbReference>
<dbReference type="InterPro" id="IPR029001">
    <property type="entry name" value="ITPase-like_fam"/>
</dbReference>
<evidence type="ECO:0000256" key="17">
    <source>
        <dbReference type="ARBA" id="ARBA00023186"/>
    </source>
</evidence>
<evidence type="ECO:0000256" key="5">
    <source>
        <dbReference type="ARBA" id="ARBA00011738"/>
    </source>
</evidence>
<dbReference type="Gene3D" id="3.20.20.70">
    <property type="entry name" value="Aldolase class I"/>
    <property type="match status" value="1"/>
</dbReference>
<keyword evidence="14 22" id="KW-0408">Iron</keyword>
<name>A0A3S5DCH3_SALET</name>
<evidence type="ECO:0000256" key="10">
    <source>
        <dbReference type="ARBA" id="ARBA00022723"/>
    </source>
</evidence>
<keyword evidence="9 22" id="KW-0949">S-adenosyl-L-methionine</keyword>
<dbReference type="CDD" id="cd01335">
    <property type="entry name" value="Radical_SAM"/>
    <property type="match status" value="1"/>
</dbReference>
<feature type="binding site" evidence="20">
    <location>
        <position position="70"/>
    </location>
    <ligand>
        <name>substrate</name>
    </ligand>
</feature>
<dbReference type="GO" id="GO:0036220">
    <property type="term" value="F:ITP diphosphatase activity"/>
    <property type="evidence" value="ECO:0007669"/>
    <property type="project" value="UniProtKB-UniRule"/>
</dbReference>
<keyword evidence="16 20" id="KW-0546">Nucleotide metabolism</keyword>
<dbReference type="SFLD" id="SFLDG01082">
    <property type="entry name" value="B12-binding_domain_containing"/>
    <property type="match status" value="1"/>
</dbReference>
<dbReference type="PROSITE" id="PS51918">
    <property type="entry name" value="RADICAL_SAM"/>
    <property type="match status" value="1"/>
</dbReference>
<evidence type="ECO:0000256" key="1">
    <source>
        <dbReference type="ARBA" id="ARBA00001966"/>
    </source>
</evidence>
<evidence type="ECO:0000256" key="21">
    <source>
        <dbReference type="RuleBase" id="RU003781"/>
    </source>
</evidence>
<dbReference type="EMBL" id="LR134148">
    <property type="protein sequence ID" value="VEA32298.1"/>
    <property type="molecule type" value="Genomic_DNA"/>
</dbReference>
<feature type="binding site" evidence="20">
    <location>
        <begin position="8"/>
        <end position="13"/>
    </location>
    <ligand>
        <name>substrate</name>
    </ligand>
</feature>
<dbReference type="InterPro" id="IPR006638">
    <property type="entry name" value="Elp3/MiaA/NifB-like_rSAM"/>
</dbReference>
<comment type="cofactor">
    <cofactor evidence="1">
        <name>[4Fe-4S] cluster</name>
        <dbReference type="ChEBI" id="CHEBI:49883"/>
    </cofactor>
</comment>